<dbReference type="Proteomes" id="UP001301958">
    <property type="component" value="Unassembled WGS sequence"/>
</dbReference>
<gene>
    <name evidence="1" type="ORF">QBC38DRAFT_490148</name>
</gene>
<name>A0AAN7BFQ1_9PEZI</name>
<organism evidence="1 2">
    <name type="scientific">Podospora fimiseda</name>
    <dbReference type="NCBI Taxonomy" id="252190"/>
    <lineage>
        <taxon>Eukaryota</taxon>
        <taxon>Fungi</taxon>
        <taxon>Dikarya</taxon>
        <taxon>Ascomycota</taxon>
        <taxon>Pezizomycotina</taxon>
        <taxon>Sordariomycetes</taxon>
        <taxon>Sordariomycetidae</taxon>
        <taxon>Sordariales</taxon>
        <taxon>Podosporaceae</taxon>
        <taxon>Podospora</taxon>
    </lineage>
</organism>
<evidence type="ECO:0000313" key="2">
    <source>
        <dbReference type="Proteomes" id="UP001301958"/>
    </source>
</evidence>
<protein>
    <submittedName>
        <fullName evidence="1">Uncharacterized protein</fullName>
    </submittedName>
</protein>
<proteinExistence type="predicted"/>
<reference evidence="1" key="1">
    <citation type="journal article" date="2023" name="Mol. Phylogenet. Evol.">
        <title>Genome-scale phylogeny and comparative genomics of the fungal order Sordariales.</title>
        <authorList>
            <person name="Hensen N."/>
            <person name="Bonometti L."/>
            <person name="Westerberg I."/>
            <person name="Brannstrom I.O."/>
            <person name="Guillou S."/>
            <person name="Cros-Aarteil S."/>
            <person name="Calhoun S."/>
            <person name="Haridas S."/>
            <person name="Kuo A."/>
            <person name="Mondo S."/>
            <person name="Pangilinan J."/>
            <person name="Riley R."/>
            <person name="LaButti K."/>
            <person name="Andreopoulos B."/>
            <person name="Lipzen A."/>
            <person name="Chen C."/>
            <person name="Yan M."/>
            <person name="Daum C."/>
            <person name="Ng V."/>
            <person name="Clum A."/>
            <person name="Steindorff A."/>
            <person name="Ohm R.A."/>
            <person name="Martin F."/>
            <person name="Silar P."/>
            <person name="Natvig D.O."/>
            <person name="Lalanne C."/>
            <person name="Gautier V."/>
            <person name="Ament-Velasquez S.L."/>
            <person name="Kruys A."/>
            <person name="Hutchinson M.I."/>
            <person name="Powell A.J."/>
            <person name="Barry K."/>
            <person name="Miller A.N."/>
            <person name="Grigoriev I.V."/>
            <person name="Debuchy R."/>
            <person name="Gladieux P."/>
            <person name="Hiltunen Thoren M."/>
            <person name="Johannesson H."/>
        </authorList>
    </citation>
    <scope>NUCLEOTIDE SEQUENCE</scope>
    <source>
        <strain evidence="1">CBS 990.96</strain>
    </source>
</reference>
<comment type="caution">
    <text evidence="1">The sequence shown here is derived from an EMBL/GenBank/DDBJ whole genome shotgun (WGS) entry which is preliminary data.</text>
</comment>
<dbReference type="EMBL" id="MU865478">
    <property type="protein sequence ID" value="KAK4222324.1"/>
    <property type="molecule type" value="Genomic_DNA"/>
</dbReference>
<dbReference type="AlphaFoldDB" id="A0AAN7BFQ1"/>
<accession>A0AAN7BFQ1</accession>
<evidence type="ECO:0000313" key="1">
    <source>
        <dbReference type="EMBL" id="KAK4222324.1"/>
    </source>
</evidence>
<keyword evidence="2" id="KW-1185">Reference proteome</keyword>
<reference evidence="1" key="2">
    <citation type="submission" date="2023-05" db="EMBL/GenBank/DDBJ databases">
        <authorList>
            <consortium name="Lawrence Berkeley National Laboratory"/>
            <person name="Steindorff A."/>
            <person name="Hensen N."/>
            <person name="Bonometti L."/>
            <person name="Westerberg I."/>
            <person name="Brannstrom I.O."/>
            <person name="Guillou S."/>
            <person name="Cros-Aarteil S."/>
            <person name="Calhoun S."/>
            <person name="Haridas S."/>
            <person name="Kuo A."/>
            <person name="Mondo S."/>
            <person name="Pangilinan J."/>
            <person name="Riley R."/>
            <person name="Labutti K."/>
            <person name="Andreopoulos B."/>
            <person name="Lipzen A."/>
            <person name="Chen C."/>
            <person name="Yanf M."/>
            <person name="Daum C."/>
            <person name="Ng V."/>
            <person name="Clum A."/>
            <person name="Ohm R."/>
            <person name="Martin F."/>
            <person name="Silar P."/>
            <person name="Natvig D."/>
            <person name="Lalanne C."/>
            <person name="Gautier V."/>
            <person name="Ament-Velasquez S.L."/>
            <person name="Kruys A."/>
            <person name="Hutchinson M.I."/>
            <person name="Powell A.J."/>
            <person name="Barry K."/>
            <person name="Miller A.N."/>
            <person name="Grigoriev I.V."/>
            <person name="Debuchy R."/>
            <person name="Gladieux P."/>
            <person name="Thoren M.H."/>
            <person name="Johannesson H."/>
        </authorList>
    </citation>
    <scope>NUCLEOTIDE SEQUENCE</scope>
    <source>
        <strain evidence="1">CBS 990.96</strain>
    </source>
</reference>
<sequence>MASSNPKIRKATLSDLPSILSIILTENKTYPIWDYVFFSFQSSEDKENDSSSSSDDDDDDSLKIMLEQQISHSIDQQSLFVSTNIFDGQSGGVAGKAEKIIACCVVQKEDEKEEQEQKSPAEKVLSWFSSQEKPKESSLSYIKDSKVMMVKLNSVTRQIDEGLNKHSLRETTEIKLVGSSILLSEKERKEAVSGLLGHVVSEKKKKFVIKKFVSRQKGESLDSEVLLRNGFRHVDNIEVWGRREEDKDNDGGWMSGLLVGRKEIVGCVEIWTREPDSVL</sequence>